<keyword evidence="3" id="KW-1185">Reference proteome</keyword>
<evidence type="ECO:0000256" key="1">
    <source>
        <dbReference type="SAM" id="SignalP"/>
    </source>
</evidence>
<dbReference type="Proteomes" id="UP001361239">
    <property type="component" value="Unassembled WGS sequence"/>
</dbReference>
<proteinExistence type="predicted"/>
<feature type="signal peptide" evidence="1">
    <location>
        <begin position="1"/>
        <end position="20"/>
    </location>
</feature>
<reference evidence="2 3" key="1">
    <citation type="submission" date="2024-03" db="EMBL/GenBank/DDBJ databases">
        <authorList>
            <person name="Jo J.-H."/>
        </authorList>
    </citation>
    <scope>NUCLEOTIDE SEQUENCE [LARGE SCALE GENOMIC DNA]</scope>
    <source>
        <strain evidence="2 3">PS1R-30</strain>
    </source>
</reference>
<sequence>MLRASFAVAALFMMTMPASAKASAPEKADIIMRIGETFDTIINDQPIRFHMAPDAISVPTLNADAAKRAGLEPSMIGYVYVIGPEKIAFRTDNVAYGTQDASFRRRTAFSNRQIVAAADGIAGPETFSSARTTFILRDPQPGDRAITFPLDKELGRSQTSVRLDVGGHQIYAAFSTDRVESLVTATGGRWIADANGGRFAGEARAAPILYGVSRPVRSLAMARPLVLGELEIRNLAVRVSDMGDAQGIAESRLEDQDADEIVVTADSTRKVPKQRLYIGMDTIGHCASITYDFAAGTVTLMCPAQSRSVPTA</sequence>
<protein>
    <submittedName>
        <fullName evidence="2">Uncharacterized protein</fullName>
    </submittedName>
</protein>
<keyword evidence="1" id="KW-0732">Signal</keyword>
<accession>A0ABU8S2K6</accession>
<dbReference type="EMBL" id="JBBHJZ010000009">
    <property type="protein sequence ID" value="MEJ5979586.1"/>
    <property type="molecule type" value="Genomic_DNA"/>
</dbReference>
<gene>
    <name evidence="2" type="ORF">WG901_23240</name>
</gene>
<evidence type="ECO:0000313" key="2">
    <source>
        <dbReference type="EMBL" id="MEJ5979586.1"/>
    </source>
</evidence>
<comment type="caution">
    <text evidence="2">The sequence shown here is derived from an EMBL/GenBank/DDBJ whole genome shotgun (WGS) entry which is preliminary data.</text>
</comment>
<feature type="chain" id="PRO_5045687879" evidence="1">
    <location>
        <begin position="21"/>
        <end position="312"/>
    </location>
</feature>
<name>A0ABU8S2K6_9SPHN</name>
<dbReference type="RefSeq" id="WP_339589522.1">
    <property type="nucleotide sequence ID" value="NZ_JBBHJZ010000009.1"/>
</dbReference>
<evidence type="ECO:0000313" key="3">
    <source>
        <dbReference type="Proteomes" id="UP001361239"/>
    </source>
</evidence>
<organism evidence="2 3">
    <name type="scientific">Novosphingobium anseongense</name>
    <dbReference type="NCBI Taxonomy" id="3133436"/>
    <lineage>
        <taxon>Bacteria</taxon>
        <taxon>Pseudomonadati</taxon>
        <taxon>Pseudomonadota</taxon>
        <taxon>Alphaproteobacteria</taxon>
        <taxon>Sphingomonadales</taxon>
        <taxon>Sphingomonadaceae</taxon>
        <taxon>Novosphingobium</taxon>
    </lineage>
</organism>